<keyword evidence="2" id="KW-1185">Reference proteome</keyword>
<dbReference type="RefSeq" id="WP_346821833.1">
    <property type="nucleotide sequence ID" value="NZ_JBDKWZ010000007.1"/>
</dbReference>
<name>A0AAW9S7S2_9BACT</name>
<organism evidence="1 2">
    <name type="scientific">Rapidithrix thailandica</name>
    <dbReference type="NCBI Taxonomy" id="413964"/>
    <lineage>
        <taxon>Bacteria</taxon>
        <taxon>Pseudomonadati</taxon>
        <taxon>Bacteroidota</taxon>
        <taxon>Cytophagia</taxon>
        <taxon>Cytophagales</taxon>
        <taxon>Flammeovirgaceae</taxon>
        <taxon>Rapidithrix</taxon>
    </lineage>
</organism>
<protein>
    <submittedName>
        <fullName evidence="1">Uncharacterized protein</fullName>
    </submittedName>
</protein>
<comment type="caution">
    <text evidence="1">The sequence shown here is derived from an EMBL/GenBank/DDBJ whole genome shotgun (WGS) entry which is preliminary data.</text>
</comment>
<dbReference type="EMBL" id="JBDKWZ010000007">
    <property type="protein sequence ID" value="MEN7549061.1"/>
    <property type="molecule type" value="Genomic_DNA"/>
</dbReference>
<gene>
    <name evidence="1" type="ORF">AAG747_14145</name>
</gene>
<evidence type="ECO:0000313" key="1">
    <source>
        <dbReference type="EMBL" id="MEN7549061.1"/>
    </source>
</evidence>
<proteinExistence type="predicted"/>
<reference evidence="1 2" key="1">
    <citation type="submission" date="2024-04" db="EMBL/GenBank/DDBJ databases">
        <title>Novel genus in family Flammeovirgaceae.</title>
        <authorList>
            <person name="Nguyen T.H."/>
            <person name="Vuong T.Q."/>
            <person name="Le H."/>
            <person name="Kim S.-G."/>
        </authorList>
    </citation>
    <scope>NUCLEOTIDE SEQUENCE [LARGE SCALE GENOMIC DNA]</scope>
    <source>
        <strain evidence="1 2">JCM 23209</strain>
    </source>
</reference>
<dbReference type="Proteomes" id="UP001403385">
    <property type="component" value="Unassembled WGS sequence"/>
</dbReference>
<sequence>MKEKLSEKLDRFVHGSNNFSMNNSTNQQNLEFNFQKIETNLYVLDKNSKEAIKLQQKLIIDSLRELLAQNYVMYETIRKLKEERPQSPLSA</sequence>
<accession>A0AAW9S7S2</accession>
<evidence type="ECO:0000313" key="2">
    <source>
        <dbReference type="Proteomes" id="UP001403385"/>
    </source>
</evidence>
<dbReference type="AlphaFoldDB" id="A0AAW9S7S2"/>